<keyword evidence="5" id="KW-0378">Hydrolase</keyword>
<feature type="binding site" evidence="4">
    <location>
        <position position="233"/>
    </location>
    <ligand>
        <name>a divalent metal cation</name>
        <dbReference type="ChEBI" id="CHEBI:60240"/>
        <label>1</label>
    </ligand>
</feature>
<comment type="caution">
    <text evidence="5">The sequence shown here is derived from an EMBL/GenBank/DDBJ whole genome shotgun (WGS) entry which is preliminary data.</text>
</comment>
<dbReference type="SUPFAM" id="SSF102705">
    <property type="entry name" value="NIF3 (NGG1p interacting factor 3)-like"/>
    <property type="match status" value="1"/>
</dbReference>
<name>A0A7W5B1R2_9BACL</name>
<protein>
    <recommendedName>
        <fullName evidence="2">GTP cyclohydrolase 1 type 2 homolog</fullName>
    </recommendedName>
</protein>
<evidence type="ECO:0000256" key="2">
    <source>
        <dbReference type="ARBA" id="ARBA00022112"/>
    </source>
</evidence>
<dbReference type="Pfam" id="PF01784">
    <property type="entry name" value="DUF34_NIF3"/>
    <property type="match status" value="1"/>
</dbReference>
<dbReference type="GO" id="GO:0046872">
    <property type="term" value="F:metal ion binding"/>
    <property type="evidence" value="ECO:0007669"/>
    <property type="project" value="UniProtKB-KW"/>
</dbReference>
<evidence type="ECO:0000256" key="1">
    <source>
        <dbReference type="ARBA" id="ARBA00006964"/>
    </source>
</evidence>
<comment type="similarity">
    <text evidence="1">Belongs to the GTP cyclohydrolase I type 2/NIF3 family.</text>
</comment>
<dbReference type="PANTHER" id="PTHR13799">
    <property type="entry name" value="NGG1 INTERACTING FACTOR 3"/>
    <property type="match status" value="1"/>
</dbReference>
<evidence type="ECO:0000313" key="6">
    <source>
        <dbReference type="Proteomes" id="UP000570361"/>
    </source>
</evidence>
<feature type="binding site" evidence="4">
    <location>
        <position position="229"/>
    </location>
    <ligand>
        <name>a divalent metal cation</name>
        <dbReference type="ChEBI" id="CHEBI:60240"/>
        <label>1</label>
    </ligand>
</feature>
<keyword evidence="6" id="KW-1185">Reference proteome</keyword>
<dbReference type="InterPro" id="IPR002678">
    <property type="entry name" value="DUF34/NIF3"/>
</dbReference>
<dbReference type="Gene3D" id="3.40.1390.30">
    <property type="entry name" value="NIF3 (NGG1p interacting factor 3)-like"/>
    <property type="match status" value="2"/>
</dbReference>
<dbReference type="PANTHER" id="PTHR13799:SF14">
    <property type="entry name" value="GTP CYCLOHYDROLASE 1 TYPE 2 HOMOLOG"/>
    <property type="match status" value="1"/>
</dbReference>
<dbReference type="Proteomes" id="UP000570361">
    <property type="component" value="Unassembled WGS sequence"/>
</dbReference>
<accession>A0A7W5B1R2</accession>
<feature type="binding site" evidence="4">
    <location>
        <position position="64"/>
    </location>
    <ligand>
        <name>a divalent metal cation</name>
        <dbReference type="ChEBI" id="CHEBI:60240"/>
        <label>2</label>
    </ligand>
</feature>
<gene>
    <name evidence="5" type="ORF">FHS18_004952</name>
</gene>
<organism evidence="5 6">
    <name type="scientific">Paenibacillus phyllosphaerae</name>
    <dbReference type="NCBI Taxonomy" id="274593"/>
    <lineage>
        <taxon>Bacteria</taxon>
        <taxon>Bacillati</taxon>
        <taxon>Bacillota</taxon>
        <taxon>Bacilli</taxon>
        <taxon>Bacillales</taxon>
        <taxon>Paenibacillaceae</taxon>
        <taxon>Paenibacillus</taxon>
    </lineage>
</organism>
<evidence type="ECO:0000256" key="3">
    <source>
        <dbReference type="ARBA" id="ARBA00022723"/>
    </source>
</evidence>
<dbReference type="AlphaFoldDB" id="A0A7W5B1R2"/>
<dbReference type="EMBL" id="JACHXK010000014">
    <property type="protein sequence ID" value="MBB3112850.1"/>
    <property type="molecule type" value="Genomic_DNA"/>
</dbReference>
<proteinExistence type="inferred from homology"/>
<dbReference type="RefSeq" id="WP_183602953.1">
    <property type="nucleotide sequence ID" value="NZ_JACHXK010000014.1"/>
</dbReference>
<keyword evidence="3 4" id="KW-0479">Metal-binding</keyword>
<evidence type="ECO:0000256" key="4">
    <source>
        <dbReference type="PIRSR" id="PIRSR602678-1"/>
    </source>
</evidence>
<evidence type="ECO:0000313" key="5">
    <source>
        <dbReference type="EMBL" id="MBB3112850.1"/>
    </source>
</evidence>
<reference evidence="5 6" key="1">
    <citation type="submission" date="2020-08" db="EMBL/GenBank/DDBJ databases">
        <title>Genomic Encyclopedia of Type Strains, Phase III (KMG-III): the genomes of soil and plant-associated and newly described type strains.</title>
        <authorList>
            <person name="Whitman W."/>
        </authorList>
    </citation>
    <scope>NUCLEOTIDE SEQUENCE [LARGE SCALE GENOMIC DNA]</scope>
    <source>
        <strain evidence="5 6">CECT 5862</strain>
    </source>
</reference>
<sequence>MRATIQDVIDELRSGVAPIDNSVDVLIGASDPDTPVTGIATMFMPTQQAIEHALSLGVNLIVAHENPYFSHRTDVSLLAGDPVYAAKKRLIQQSGIAIYRHHDYCHRVQPDPIMTGLLHSLGWETNVEEMLPTAAVVTVPDMPASKVAEHAKSRLSIPYVRLTGDPDMTVRRIGLLVGFRGSGANAIPLFKERAVDMVIAGEGFEWETPEYVRDAAKQGLARALLMLGHAESEEPGMRVVAQQLRLKFPELPVHFIPVEPVFQVY</sequence>
<dbReference type="InterPro" id="IPR036069">
    <property type="entry name" value="DUF34/NIF3_sf"/>
</dbReference>
<dbReference type="GO" id="GO:0005737">
    <property type="term" value="C:cytoplasm"/>
    <property type="evidence" value="ECO:0007669"/>
    <property type="project" value="TreeGrafter"/>
</dbReference>
<dbReference type="GO" id="GO:0016787">
    <property type="term" value="F:hydrolase activity"/>
    <property type="evidence" value="ECO:0007669"/>
    <property type="project" value="UniProtKB-KW"/>
</dbReference>